<evidence type="ECO:0000313" key="4">
    <source>
        <dbReference type="Proteomes" id="UP000387223"/>
    </source>
</evidence>
<comment type="caution">
    <text evidence="2">The sequence shown here is derived from an EMBL/GenBank/DDBJ whole genome shotgun (WGS) entry which is preliminary data.</text>
</comment>
<dbReference type="Proteomes" id="UP000387223">
    <property type="component" value="Unassembled WGS sequence"/>
</dbReference>
<dbReference type="EMBL" id="BGZI01000001">
    <property type="protein sequence ID" value="GBO86487.1"/>
    <property type="molecule type" value="Genomic_DNA"/>
</dbReference>
<keyword evidence="3" id="KW-1185">Reference proteome</keyword>
<accession>A0A5M3PUG5</accession>
<name>A0A5M3PUG5_9GAMM</name>
<evidence type="ECO:0000313" key="2">
    <source>
        <dbReference type="EMBL" id="GBO86487.1"/>
    </source>
</evidence>
<gene>
    <name evidence="1" type="ORF">MS5N3_21500</name>
    <name evidence="2" type="ORF">MSSD14B_01550</name>
</gene>
<proteinExistence type="predicted"/>
<dbReference type="AlphaFoldDB" id="A0A5M3PUG5"/>
<reference evidence="3 4" key="1">
    <citation type="journal article" date="2019" name="J. Gen. Appl. Microbiol.">
        <title>Aerobic degradation of cis-dichloroethene by the marine bacterium Marinobacter salsuginis strain 5N-3.</title>
        <authorList>
            <person name="Inoue Y."/>
            <person name="Fukunaga Y."/>
            <person name="Katsumata H."/>
            <person name="Ohji S."/>
            <person name="Hosoyama A."/>
            <person name="Mori K."/>
            <person name="Ando K."/>
        </authorList>
    </citation>
    <scope>NUCLEOTIDE SEQUENCE [LARGE SCALE GENOMIC DNA]</scope>
    <source>
        <strain evidence="1 3">5N-3</strain>
        <strain evidence="2 4">NBRC 109114</strain>
    </source>
</reference>
<dbReference type="EMBL" id="BGZH01000001">
    <property type="protein sequence ID" value="GBO84699.1"/>
    <property type="molecule type" value="Genomic_DNA"/>
</dbReference>
<protein>
    <submittedName>
        <fullName evidence="2">Uncharacterized protein</fullName>
    </submittedName>
</protein>
<organism evidence="2 4">
    <name type="scientific">Marinobacter salsuginis</name>
    <dbReference type="NCBI Taxonomy" id="418719"/>
    <lineage>
        <taxon>Bacteria</taxon>
        <taxon>Pseudomonadati</taxon>
        <taxon>Pseudomonadota</taxon>
        <taxon>Gammaproteobacteria</taxon>
        <taxon>Pseudomonadales</taxon>
        <taxon>Marinobacteraceae</taxon>
        <taxon>Marinobacter</taxon>
    </lineage>
</organism>
<sequence>MQRYLAFALVIQTDHEDTLLPNGFQTLPDKPVLSFTHPGIKSELTEVRRFFGKQRPKKILSTLTRFILKTRSKAPGTEQRKDTLRTLMIPFQVGDLRRLETCVRA</sequence>
<evidence type="ECO:0000313" key="3">
    <source>
        <dbReference type="Proteomes" id="UP000340077"/>
    </source>
</evidence>
<evidence type="ECO:0000313" key="1">
    <source>
        <dbReference type="EMBL" id="GBO84699.1"/>
    </source>
</evidence>
<dbReference type="Proteomes" id="UP000340077">
    <property type="component" value="Unassembled WGS sequence"/>
</dbReference>